<evidence type="ECO:0000313" key="3">
    <source>
        <dbReference type="Proteomes" id="UP001147700"/>
    </source>
</evidence>
<comment type="caution">
    <text evidence="2">The sequence shown here is derived from an EMBL/GenBank/DDBJ whole genome shotgun (WGS) entry which is preliminary data.</text>
</comment>
<dbReference type="RefSeq" id="WP_202956221.1">
    <property type="nucleotide sequence ID" value="NZ_JAPCID010000007.1"/>
</dbReference>
<protein>
    <submittedName>
        <fullName evidence="2">Uncharacterized protein</fullName>
    </submittedName>
</protein>
<keyword evidence="1" id="KW-1133">Transmembrane helix</keyword>
<keyword evidence="3" id="KW-1185">Reference proteome</keyword>
<feature type="transmembrane region" description="Helical" evidence="1">
    <location>
        <begin position="12"/>
        <end position="34"/>
    </location>
</feature>
<gene>
    <name evidence="2" type="ORF">OJ962_06100</name>
</gene>
<keyword evidence="1" id="KW-0472">Membrane</keyword>
<name>A0ABT4RFB6_9ACTN</name>
<sequence>MSWTMTGGKWFWVYAALIVGLWGVAVAVGVPWYVGLLWAAFQVEVVFRLIEWTRNRRAQSSANP</sequence>
<reference evidence="2" key="1">
    <citation type="submission" date="2022-10" db="EMBL/GenBank/DDBJ databases">
        <title>The WGS of Solirubrobacter sp. CPCC 204708.</title>
        <authorList>
            <person name="Jiang Z."/>
        </authorList>
    </citation>
    <scope>NUCLEOTIDE SEQUENCE</scope>
    <source>
        <strain evidence="2">CPCC 204708</strain>
    </source>
</reference>
<proteinExistence type="predicted"/>
<evidence type="ECO:0000313" key="2">
    <source>
        <dbReference type="EMBL" id="MDA0137061.1"/>
    </source>
</evidence>
<evidence type="ECO:0000256" key="1">
    <source>
        <dbReference type="SAM" id="Phobius"/>
    </source>
</evidence>
<organism evidence="2 3">
    <name type="scientific">Solirubrobacter deserti</name>
    <dbReference type="NCBI Taxonomy" id="2282478"/>
    <lineage>
        <taxon>Bacteria</taxon>
        <taxon>Bacillati</taxon>
        <taxon>Actinomycetota</taxon>
        <taxon>Thermoleophilia</taxon>
        <taxon>Solirubrobacterales</taxon>
        <taxon>Solirubrobacteraceae</taxon>
        <taxon>Solirubrobacter</taxon>
    </lineage>
</organism>
<keyword evidence="1" id="KW-0812">Transmembrane</keyword>
<dbReference type="EMBL" id="JAPCID010000007">
    <property type="protein sequence ID" value="MDA0137061.1"/>
    <property type="molecule type" value="Genomic_DNA"/>
</dbReference>
<dbReference type="Proteomes" id="UP001147700">
    <property type="component" value="Unassembled WGS sequence"/>
</dbReference>
<accession>A0ABT4RFB6</accession>